<reference evidence="2 3" key="1">
    <citation type="submission" date="2018-03" db="EMBL/GenBank/DDBJ databases">
        <authorList>
            <person name="Nguyen K."/>
            <person name="Fouts D."/>
            <person name="Sutton G."/>
        </authorList>
    </citation>
    <scope>NUCLEOTIDE SEQUENCE [LARGE SCALE GENOMIC DNA]</scope>
    <source>
        <strain evidence="2 3">AU3578</strain>
    </source>
</reference>
<evidence type="ECO:0000313" key="2">
    <source>
        <dbReference type="EMBL" id="PRH41781.1"/>
    </source>
</evidence>
<protein>
    <recommendedName>
        <fullName evidence="1">Metallo-beta-lactamase domain-containing protein</fullName>
    </recommendedName>
</protein>
<dbReference type="InterPro" id="IPR052159">
    <property type="entry name" value="Competence_DNA_uptake"/>
</dbReference>
<dbReference type="Proteomes" id="UP000237632">
    <property type="component" value="Unassembled WGS sequence"/>
</dbReference>
<dbReference type="SMART" id="SM00849">
    <property type="entry name" value="Lactamase_B"/>
    <property type="match status" value="1"/>
</dbReference>
<evidence type="ECO:0000313" key="3">
    <source>
        <dbReference type="Proteomes" id="UP000237632"/>
    </source>
</evidence>
<evidence type="ECO:0000259" key="1">
    <source>
        <dbReference type="SMART" id="SM00849"/>
    </source>
</evidence>
<comment type="caution">
    <text evidence="2">The sequence shown here is derived from an EMBL/GenBank/DDBJ whole genome shotgun (WGS) entry which is preliminary data.</text>
</comment>
<sequence length="336" mass="36067">MKHSLTIVDVSHGNCAILEDGDKVVVFDAASGASLLQYLEKENISTVDAVFISHSDEDHISGLVALLASGSIDVTEVHLNPDAAKNSRIWGDLVKLLDQAHCSGKTKVFTSIVSGRVETETLERSTVEILSPSRSLALKGAGSRDEDERKITSNSMSAVFRILWEGHPTVLLCGDMDQVTLKDIVRHSCDLSCDFLVFPHHGGNPGTSGDVALLRFIELLCNSAKAKTILFSNGRGKHDNPRPDVIAGVRRLTAGVEIMCAQLSQRCSADAPRAIGHLSERFSAGAEKNACCSGSVTIDLSASQIDRPARTAHLNFVRNLPSPLCIPAVSVHEKLV</sequence>
<dbReference type="PANTHER" id="PTHR30619:SF1">
    <property type="entry name" value="RECOMBINATION PROTEIN 2"/>
    <property type="match status" value="1"/>
</dbReference>
<proteinExistence type="predicted"/>
<dbReference type="Pfam" id="PF00753">
    <property type="entry name" value="Lactamase_B"/>
    <property type="match status" value="1"/>
</dbReference>
<dbReference type="AlphaFoldDB" id="A0AA44Y028"/>
<name>A0AA44Y028_BURVI</name>
<feature type="domain" description="Metallo-beta-lactamase" evidence="1">
    <location>
        <begin position="12"/>
        <end position="201"/>
    </location>
</feature>
<dbReference type="InterPro" id="IPR001279">
    <property type="entry name" value="Metallo-B-lactamas"/>
</dbReference>
<organism evidence="2 3">
    <name type="scientific">Burkholderia vietnamiensis</name>
    <dbReference type="NCBI Taxonomy" id="60552"/>
    <lineage>
        <taxon>Bacteria</taxon>
        <taxon>Pseudomonadati</taxon>
        <taxon>Pseudomonadota</taxon>
        <taxon>Betaproteobacteria</taxon>
        <taxon>Burkholderiales</taxon>
        <taxon>Burkholderiaceae</taxon>
        <taxon>Burkholderia</taxon>
        <taxon>Burkholderia cepacia complex</taxon>
    </lineage>
</organism>
<dbReference type="InterPro" id="IPR036866">
    <property type="entry name" value="RibonucZ/Hydroxyglut_hydro"/>
</dbReference>
<dbReference type="EMBL" id="PVHK01000097">
    <property type="protein sequence ID" value="PRH41781.1"/>
    <property type="molecule type" value="Genomic_DNA"/>
</dbReference>
<dbReference type="RefSeq" id="WP_105856632.1">
    <property type="nucleotide sequence ID" value="NZ_PVHK01000097.1"/>
</dbReference>
<accession>A0AA44Y028</accession>
<dbReference type="SUPFAM" id="SSF56281">
    <property type="entry name" value="Metallo-hydrolase/oxidoreductase"/>
    <property type="match status" value="1"/>
</dbReference>
<dbReference type="PANTHER" id="PTHR30619">
    <property type="entry name" value="DNA INTERNALIZATION/COMPETENCE PROTEIN COMEC/REC2"/>
    <property type="match status" value="1"/>
</dbReference>
<gene>
    <name evidence="2" type="ORF">C6T65_13985</name>
</gene>
<dbReference type="Gene3D" id="3.60.15.10">
    <property type="entry name" value="Ribonuclease Z/Hydroxyacylglutathione hydrolase-like"/>
    <property type="match status" value="1"/>
</dbReference>